<dbReference type="KEGG" id="nyu:D7D52_30020"/>
<name>A0A386ZJM4_9NOCA</name>
<keyword evidence="1" id="KW-1133">Transmembrane helix</keyword>
<keyword evidence="3" id="KW-1185">Reference proteome</keyword>
<keyword evidence="1" id="KW-0472">Membrane</keyword>
<dbReference type="AlphaFoldDB" id="A0A386ZJM4"/>
<evidence type="ECO:0000256" key="1">
    <source>
        <dbReference type="SAM" id="Phobius"/>
    </source>
</evidence>
<gene>
    <name evidence="2" type="ORF">D7D52_30020</name>
</gene>
<feature type="transmembrane region" description="Helical" evidence="1">
    <location>
        <begin position="46"/>
        <end position="67"/>
    </location>
</feature>
<dbReference type="Proteomes" id="UP000267164">
    <property type="component" value="Chromosome"/>
</dbReference>
<sequence length="84" mass="9272">MLELFTFGGAYMIQTLPAPLRWLHPLAGMTYEREGLLAGFHGVPGFAHALTVMIAVTPMTAAGSVLLQRYSLKRRARERKVAQS</sequence>
<dbReference type="OrthoDB" id="9811483at2"/>
<reference evidence="2 3" key="1">
    <citation type="submission" date="2018-09" db="EMBL/GenBank/DDBJ databases">
        <title>Nocardia yunnanensis sp. nov., an actinomycete isolated from a soil sample.</title>
        <authorList>
            <person name="Zhang J."/>
        </authorList>
    </citation>
    <scope>NUCLEOTIDE SEQUENCE [LARGE SCALE GENOMIC DNA]</scope>
    <source>
        <strain evidence="2 3">CFHS0054</strain>
    </source>
</reference>
<organism evidence="2 3">
    <name type="scientific">Nocardia yunnanensis</name>
    <dbReference type="NCBI Taxonomy" id="2382165"/>
    <lineage>
        <taxon>Bacteria</taxon>
        <taxon>Bacillati</taxon>
        <taxon>Actinomycetota</taxon>
        <taxon>Actinomycetes</taxon>
        <taxon>Mycobacteriales</taxon>
        <taxon>Nocardiaceae</taxon>
        <taxon>Nocardia</taxon>
    </lineage>
</organism>
<evidence type="ECO:0000313" key="2">
    <source>
        <dbReference type="EMBL" id="AYF77354.1"/>
    </source>
</evidence>
<dbReference type="EMBL" id="CP032568">
    <property type="protein sequence ID" value="AYF77354.1"/>
    <property type="molecule type" value="Genomic_DNA"/>
</dbReference>
<accession>A0A386ZJM4</accession>
<keyword evidence="1" id="KW-0812">Transmembrane</keyword>
<protein>
    <submittedName>
        <fullName evidence="2">Uncharacterized protein</fullName>
    </submittedName>
</protein>
<proteinExistence type="predicted"/>
<evidence type="ECO:0000313" key="3">
    <source>
        <dbReference type="Proteomes" id="UP000267164"/>
    </source>
</evidence>